<dbReference type="EMBL" id="GDJX01008998">
    <property type="protein sequence ID" value="JAT58938.1"/>
    <property type="molecule type" value="Transcribed_RNA"/>
</dbReference>
<evidence type="ECO:0000256" key="4">
    <source>
        <dbReference type="SAM" id="MobiDB-lite"/>
    </source>
</evidence>
<evidence type="ECO:0000313" key="6">
    <source>
        <dbReference type="EMBL" id="JAT58938.1"/>
    </source>
</evidence>
<dbReference type="GO" id="GO:0005840">
    <property type="term" value="C:ribosome"/>
    <property type="evidence" value="ECO:0007669"/>
    <property type="project" value="UniProtKB-KW"/>
</dbReference>
<organism evidence="6">
    <name type="scientific">Anthurium amnicola</name>
    <dbReference type="NCBI Taxonomy" id="1678845"/>
    <lineage>
        <taxon>Eukaryota</taxon>
        <taxon>Viridiplantae</taxon>
        <taxon>Streptophyta</taxon>
        <taxon>Embryophyta</taxon>
        <taxon>Tracheophyta</taxon>
        <taxon>Spermatophyta</taxon>
        <taxon>Magnoliopsida</taxon>
        <taxon>Liliopsida</taxon>
        <taxon>Araceae</taxon>
        <taxon>Pothoideae</taxon>
        <taxon>Potheae</taxon>
        <taxon>Anthurium</taxon>
    </lineage>
</organism>
<dbReference type="GO" id="GO:0006412">
    <property type="term" value="P:translation"/>
    <property type="evidence" value="ECO:0007669"/>
    <property type="project" value="InterPro"/>
</dbReference>
<feature type="domain" description="Ribosomal eL28/Mak16" evidence="5">
    <location>
        <begin position="5"/>
        <end position="122"/>
    </location>
</feature>
<feature type="region of interest" description="Disordered" evidence="4">
    <location>
        <begin position="115"/>
        <end position="138"/>
    </location>
</feature>
<evidence type="ECO:0000256" key="2">
    <source>
        <dbReference type="ARBA" id="ARBA00022980"/>
    </source>
</evidence>
<dbReference type="Gene3D" id="3.30.390.110">
    <property type="match status" value="1"/>
</dbReference>
<dbReference type="InterPro" id="IPR029004">
    <property type="entry name" value="Ribosomal_eL28/Mak16"/>
</dbReference>
<dbReference type="AlphaFoldDB" id="A0A1D1YW98"/>
<evidence type="ECO:0000256" key="3">
    <source>
        <dbReference type="ARBA" id="ARBA00023274"/>
    </source>
</evidence>
<evidence type="ECO:0000256" key="1">
    <source>
        <dbReference type="ARBA" id="ARBA00007926"/>
    </source>
</evidence>
<dbReference type="GO" id="GO:0003735">
    <property type="term" value="F:structural constituent of ribosome"/>
    <property type="evidence" value="ECO:0007669"/>
    <property type="project" value="InterPro"/>
</dbReference>
<reference evidence="6" key="1">
    <citation type="submission" date="2015-07" db="EMBL/GenBank/DDBJ databases">
        <title>Transcriptome Assembly of Anthurium amnicola.</title>
        <authorList>
            <person name="Suzuki J."/>
        </authorList>
    </citation>
    <scope>NUCLEOTIDE SEQUENCE</scope>
</reference>
<dbReference type="PANTHER" id="PTHR10544">
    <property type="entry name" value="60S RIBOSOMAL PROTEIN L28"/>
    <property type="match status" value="1"/>
</dbReference>
<accession>A0A1D1YW98</accession>
<gene>
    <name evidence="6" type="primary">RpL28_1</name>
    <name evidence="6" type="ORF">g.132225</name>
</gene>
<keyword evidence="3" id="KW-0687">Ribonucleoprotein</keyword>
<proteinExistence type="inferred from homology"/>
<dbReference type="FunFam" id="3.30.390.110:FF:000002">
    <property type="entry name" value="60S ribosomal protein L28"/>
    <property type="match status" value="1"/>
</dbReference>
<dbReference type="GO" id="GO:1990904">
    <property type="term" value="C:ribonucleoprotein complex"/>
    <property type="evidence" value="ECO:0007669"/>
    <property type="project" value="UniProtKB-KW"/>
</dbReference>
<keyword evidence="2 6" id="KW-0689">Ribosomal protein</keyword>
<comment type="similarity">
    <text evidence="1">Belongs to the eukaryotic ribosomal protein eL28 family.</text>
</comment>
<evidence type="ECO:0000259" key="5">
    <source>
        <dbReference type="Pfam" id="PF01778"/>
    </source>
</evidence>
<feature type="compositionally biased region" description="Basic residues" evidence="4">
    <location>
        <begin position="122"/>
        <end position="138"/>
    </location>
</feature>
<protein>
    <submittedName>
        <fullName evidence="6">60S ribosomal protein L28</fullName>
    </submittedName>
</protein>
<sequence length="138" mass="15693">MTSHLSWMIIRNNNAFLLKKRNVDKPFSTESSNLTGVNSFRYNGIVHKKTIGIAAAADNKGFTVTLKKAKSHHKPAKSQVKTTFKSGARRSLYKLKRLVKCNRYRPELCKPALRKASAILRSQKKPKGPKKNRTKKQE</sequence>
<dbReference type="InterPro" id="IPR002672">
    <property type="entry name" value="Ribosomal_eL28"/>
</dbReference>
<dbReference type="Pfam" id="PF01778">
    <property type="entry name" value="Ribosomal_L28e"/>
    <property type="match status" value="1"/>
</dbReference>
<name>A0A1D1YW98_9ARAE</name>